<gene>
    <name evidence="3" type="ORF">SDC9_156328</name>
</gene>
<dbReference type="AlphaFoldDB" id="A0A645F597"/>
<dbReference type="PANTHER" id="PTHR30483">
    <property type="entry name" value="LEUCINE-SPECIFIC-BINDING PROTEIN"/>
    <property type="match status" value="1"/>
</dbReference>
<dbReference type="EMBL" id="VSSQ01055139">
    <property type="protein sequence ID" value="MPN09040.1"/>
    <property type="molecule type" value="Genomic_DNA"/>
</dbReference>
<feature type="domain" description="Leucine-binding protein" evidence="2">
    <location>
        <begin position="3"/>
        <end position="125"/>
    </location>
</feature>
<reference evidence="3" key="1">
    <citation type="submission" date="2019-08" db="EMBL/GenBank/DDBJ databases">
        <authorList>
            <person name="Kucharzyk K."/>
            <person name="Murdoch R.W."/>
            <person name="Higgins S."/>
            <person name="Loffler F."/>
        </authorList>
    </citation>
    <scope>NUCLEOTIDE SEQUENCE</scope>
</reference>
<protein>
    <recommendedName>
        <fullName evidence="2">Leucine-binding protein domain-containing protein</fullName>
    </recommendedName>
</protein>
<keyword evidence="1" id="KW-0732">Signal</keyword>
<evidence type="ECO:0000313" key="3">
    <source>
        <dbReference type="EMBL" id="MPN09040.1"/>
    </source>
</evidence>
<organism evidence="3">
    <name type="scientific">bioreactor metagenome</name>
    <dbReference type="NCBI Taxonomy" id="1076179"/>
    <lineage>
        <taxon>unclassified sequences</taxon>
        <taxon>metagenomes</taxon>
        <taxon>ecological metagenomes</taxon>
    </lineage>
</organism>
<dbReference type="InterPro" id="IPR028081">
    <property type="entry name" value="Leu-bd"/>
</dbReference>
<dbReference type="PANTHER" id="PTHR30483:SF6">
    <property type="entry name" value="PERIPLASMIC BINDING PROTEIN OF ABC TRANSPORTER FOR NATURAL AMINO ACIDS"/>
    <property type="match status" value="1"/>
</dbReference>
<dbReference type="Pfam" id="PF13458">
    <property type="entry name" value="Peripla_BP_6"/>
    <property type="match status" value="1"/>
</dbReference>
<comment type="caution">
    <text evidence="3">The sequence shown here is derived from an EMBL/GenBank/DDBJ whole genome shotgun (WGS) entry which is preliminary data.</text>
</comment>
<accession>A0A645F597</accession>
<evidence type="ECO:0000256" key="1">
    <source>
        <dbReference type="ARBA" id="ARBA00022729"/>
    </source>
</evidence>
<sequence length="152" mass="16806">MTRQYRELGMDSIFFLGGPGWGQPGFHALVEDSVVNGVSTITDFAATNDEAATQNFSKEYMAKYGKGIDAYAAYYFDGVSIVLEALKVAKTLDREGLKAAFKDVAFDGISGKIYLDKEHNMDFVHRVCTAVIKAENGVKTLTDVKFVTFYDE</sequence>
<proteinExistence type="predicted"/>
<name>A0A645F597_9ZZZZ</name>
<dbReference type="Gene3D" id="3.40.50.2300">
    <property type="match status" value="2"/>
</dbReference>
<dbReference type="SUPFAM" id="SSF53822">
    <property type="entry name" value="Periplasmic binding protein-like I"/>
    <property type="match status" value="1"/>
</dbReference>
<dbReference type="InterPro" id="IPR028082">
    <property type="entry name" value="Peripla_BP_I"/>
</dbReference>
<evidence type="ECO:0000259" key="2">
    <source>
        <dbReference type="Pfam" id="PF13458"/>
    </source>
</evidence>
<dbReference type="InterPro" id="IPR051010">
    <property type="entry name" value="BCAA_transport"/>
</dbReference>